<proteinExistence type="predicted"/>
<protein>
    <submittedName>
        <fullName evidence="1">Uncharacterized protein</fullName>
    </submittedName>
</protein>
<organism evidence="1 2">
    <name type="scientific">Novipirellula aureliae</name>
    <dbReference type="NCBI Taxonomy" id="2527966"/>
    <lineage>
        <taxon>Bacteria</taxon>
        <taxon>Pseudomonadati</taxon>
        <taxon>Planctomycetota</taxon>
        <taxon>Planctomycetia</taxon>
        <taxon>Pirellulales</taxon>
        <taxon>Pirellulaceae</taxon>
        <taxon>Novipirellula</taxon>
    </lineage>
</organism>
<dbReference type="EMBL" id="SJPY01000009">
    <property type="protein sequence ID" value="TWU35635.1"/>
    <property type="molecule type" value="Genomic_DNA"/>
</dbReference>
<accession>A0A5C6DHI6</accession>
<gene>
    <name evidence="1" type="ORF">Q31b_50700</name>
</gene>
<sequence length="103" mass="11559">MTAAPEFEYRRSEVSVVQPREYSLTVKRSRESLIEWDAGRAEQLSQAGLTRMIPLATVTNVELRCIEQLCFGDDTRPTDSPVLFSVLLICSFRLEGSCECVVG</sequence>
<reference evidence="1 2" key="1">
    <citation type="submission" date="2019-02" db="EMBL/GenBank/DDBJ databases">
        <title>Deep-cultivation of Planctomycetes and their phenomic and genomic characterization uncovers novel biology.</title>
        <authorList>
            <person name="Wiegand S."/>
            <person name="Jogler M."/>
            <person name="Boedeker C."/>
            <person name="Pinto D."/>
            <person name="Vollmers J."/>
            <person name="Rivas-Marin E."/>
            <person name="Kohn T."/>
            <person name="Peeters S.H."/>
            <person name="Heuer A."/>
            <person name="Rast P."/>
            <person name="Oberbeckmann S."/>
            <person name="Bunk B."/>
            <person name="Jeske O."/>
            <person name="Meyerdierks A."/>
            <person name="Storesund J.E."/>
            <person name="Kallscheuer N."/>
            <person name="Luecker S."/>
            <person name="Lage O.M."/>
            <person name="Pohl T."/>
            <person name="Merkel B.J."/>
            <person name="Hornburger P."/>
            <person name="Mueller R.-W."/>
            <person name="Bruemmer F."/>
            <person name="Labrenz M."/>
            <person name="Spormann A.M."/>
            <person name="Op Den Camp H."/>
            <person name="Overmann J."/>
            <person name="Amann R."/>
            <person name="Jetten M.S.M."/>
            <person name="Mascher T."/>
            <person name="Medema M.H."/>
            <person name="Devos D.P."/>
            <person name="Kaster A.-K."/>
            <person name="Ovreas L."/>
            <person name="Rohde M."/>
            <person name="Galperin M.Y."/>
            <person name="Jogler C."/>
        </authorList>
    </citation>
    <scope>NUCLEOTIDE SEQUENCE [LARGE SCALE GENOMIC DNA]</scope>
    <source>
        <strain evidence="1 2">Q31b</strain>
    </source>
</reference>
<name>A0A5C6DHI6_9BACT</name>
<comment type="caution">
    <text evidence="1">The sequence shown here is derived from an EMBL/GenBank/DDBJ whole genome shotgun (WGS) entry which is preliminary data.</text>
</comment>
<evidence type="ECO:0000313" key="1">
    <source>
        <dbReference type="EMBL" id="TWU35635.1"/>
    </source>
</evidence>
<evidence type="ECO:0000313" key="2">
    <source>
        <dbReference type="Proteomes" id="UP000315471"/>
    </source>
</evidence>
<dbReference type="AlphaFoldDB" id="A0A5C6DHI6"/>
<dbReference type="Proteomes" id="UP000315471">
    <property type="component" value="Unassembled WGS sequence"/>
</dbReference>
<keyword evidence="2" id="KW-1185">Reference proteome</keyword>